<dbReference type="AlphaFoldDB" id="A0A1B1BB48"/>
<proteinExistence type="predicted"/>
<feature type="domain" description="Flavin reductase like" evidence="2">
    <location>
        <begin position="10"/>
        <end position="156"/>
    </location>
</feature>
<dbReference type="SUPFAM" id="SSF50475">
    <property type="entry name" value="FMN-binding split barrel"/>
    <property type="match status" value="1"/>
</dbReference>
<organism evidence="3 5">
    <name type="scientific">Streptomyces griseochromogenes</name>
    <dbReference type="NCBI Taxonomy" id="68214"/>
    <lineage>
        <taxon>Bacteria</taxon>
        <taxon>Bacillati</taxon>
        <taxon>Actinomycetota</taxon>
        <taxon>Actinomycetes</taxon>
        <taxon>Kitasatosporales</taxon>
        <taxon>Streptomycetaceae</taxon>
        <taxon>Streptomyces</taxon>
    </lineage>
</organism>
<dbReference type="Pfam" id="PF01613">
    <property type="entry name" value="Flavin_Reduct"/>
    <property type="match status" value="1"/>
</dbReference>
<protein>
    <submittedName>
        <fullName evidence="4">Flavin reductase (DIM6/NTAB) family NADH-FMN oxidoreductase RutF</fullName>
    </submittedName>
</protein>
<dbReference type="InterPro" id="IPR012349">
    <property type="entry name" value="Split_barrel_FMN-bd"/>
</dbReference>
<dbReference type="RefSeq" id="WP_067316357.1">
    <property type="nucleotide sequence ID" value="NZ_CP016279.1"/>
</dbReference>
<dbReference type="PANTHER" id="PTHR30466">
    <property type="entry name" value="FLAVIN REDUCTASE"/>
    <property type="match status" value="1"/>
</dbReference>
<evidence type="ECO:0000313" key="6">
    <source>
        <dbReference type="Proteomes" id="UP001519309"/>
    </source>
</evidence>
<name>A0A1B1BB48_9ACTN</name>
<evidence type="ECO:0000313" key="4">
    <source>
        <dbReference type="EMBL" id="MBP2051140.1"/>
    </source>
</evidence>
<dbReference type="Proteomes" id="UP001519309">
    <property type="component" value="Unassembled WGS sequence"/>
</dbReference>
<evidence type="ECO:0000313" key="3">
    <source>
        <dbReference type="EMBL" id="ANP56011.1"/>
    </source>
</evidence>
<dbReference type="EMBL" id="JAGGLP010000007">
    <property type="protein sequence ID" value="MBP2051140.1"/>
    <property type="molecule type" value="Genomic_DNA"/>
</dbReference>
<dbReference type="STRING" id="68214.AVL59_46110"/>
<dbReference type="InterPro" id="IPR050268">
    <property type="entry name" value="NADH-dep_flavin_reductase"/>
</dbReference>
<dbReference type="EMBL" id="CP016279">
    <property type="protein sequence ID" value="ANP56011.1"/>
    <property type="molecule type" value="Genomic_DNA"/>
</dbReference>
<reference evidence="3 5" key="1">
    <citation type="submission" date="2016-06" db="EMBL/GenBank/DDBJ databases">
        <title>Complete genome sequence of Streptomyces griseochromogenes ATCC 14511, the Blasticidin S producer.</title>
        <authorList>
            <person name="Wu L."/>
        </authorList>
    </citation>
    <scope>NUCLEOTIDE SEQUENCE [LARGE SCALE GENOMIC DNA]</scope>
    <source>
        <strain evidence="3 5">ATCC 14511</strain>
    </source>
</reference>
<dbReference type="GO" id="GO:0042602">
    <property type="term" value="F:riboflavin reductase (NADPH) activity"/>
    <property type="evidence" value="ECO:0007669"/>
    <property type="project" value="TreeGrafter"/>
</dbReference>
<dbReference type="SMART" id="SM00903">
    <property type="entry name" value="Flavin_Reduct"/>
    <property type="match status" value="1"/>
</dbReference>
<dbReference type="KEGG" id="sgs:AVL59_46110"/>
<accession>A0A1B1BB48</accession>
<dbReference type="GO" id="GO:0006208">
    <property type="term" value="P:pyrimidine nucleobase catabolic process"/>
    <property type="evidence" value="ECO:0007669"/>
    <property type="project" value="TreeGrafter"/>
</dbReference>
<evidence type="ECO:0000256" key="1">
    <source>
        <dbReference type="ARBA" id="ARBA00023002"/>
    </source>
</evidence>
<dbReference type="Gene3D" id="2.30.110.10">
    <property type="entry name" value="Electron Transport, Fmn-binding Protein, Chain A"/>
    <property type="match status" value="1"/>
</dbReference>
<evidence type="ECO:0000259" key="2">
    <source>
        <dbReference type="SMART" id="SM00903"/>
    </source>
</evidence>
<dbReference type="PANTHER" id="PTHR30466:SF1">
    <property type="entry name" value="FMN REDUCTASE (NADH) RUTF"/>
    <property type="match status" value="1"/>
</dbReference>
<dbReference type="GO" id="GO:0010181">
    <property type="term" value="F:FMN binding"/>
    <property type="evidence" value="ECO:0007669"/>
    <property type="project" value="InterPro"/>
</dbReference>
<dbReference type="InterPro" id="IPR002563">
    <property type="entry name" value="Flavin_Rdtase-like_dom"/>
</dbReference>
<evidence type="ECO:0000313" key="5">
    <source>
        <dbReference type="Proteomes" id="UP000092659"/>
    </source>
</evidence>
<sequence>MDAQLFRDFFSSFPTMVSVVTALDADGEPRGFTCSAITAVSAEPPMLLVCVDKRSQTLRALRSSGAFVVNMLAADGQEAVRVFAGRSDRKFTHVRWRPAHVAAGAPVLLDGAYAHAECSVVRTVEAGDHWIFIATVDHCEVSSRPPLLHQRGTFHAWPARAPVDVRS</sequence>
<keyword evidence="6" id="KW-1185">Reference proteome</keyword>
<gene>
    <name evidence="3" type="ORF">AVL59_46110</name>
    <name evidence="4" type="ORF">J2Z21_004090</name>
</gene>
<keyword evidence="1" id="KW-0560">Oxidoreductase</keyword>
<reference evidence="4 6" key="2">
    <citation type="submission" date="2021-03" db="EMBL/GenBank/DDBJ databases">
        <title>Genomic Encyclopedia of Type Strains, Phase IV (KMG-IV): sequencing the most valuable type-strain genomes for metagenomic binning, comparative biology and taxonomic classification.</title>
        <authorList>
            <person name="Goeker M."/>
        </authorList>
    </citation>
    <scope>NUCLEOTIDE SEQUENCE [LARGE SCALE GENOMIC DNA]</scope>
    <source>
        <strain evidence="4 6">DSM 40499</strain>
    </source>
</reference>
<dbReference type="Proteomes" id="UP000092659">
    <property type="component" value="Chromosome"/>
</dbReference>